<keyword evidence="3" id="KW-1185">Reference proteome</keyword>
<comment type="caution">
    <text evidence="2">The sequence shown here is derived from an EMBL/GenBank/DDBJ whole genome shotgun (WGS) entry which is preliminary data.</text>
</comment>
<feature type="coiled-coil region" evidence="1">
    <location>
        <begin position="3"/>
        <end position="58"/>
    </location>
</feature>
<accession>A0ABR8EUJ3</accession>
<name>A0ABR8EUJ3_NOSLI</name>
<dbReference type="RefSeq" id="WP_190895636.1">
    <property type="nucleotide sequence ID" value="NZ_JACJTE010000005.1"/>
</dbReference>
<gene>
    <name evidence="2" type="ORF">H6G95_06570</name>
</gene>
<dbReference type="EMBL" id="JACJTE010000005">
    <property type="protein sequence ID" value="MBD2560290.1"/>
    <property type="molecule type" value="Genomic_DNA"/>
</dbReference>
<keyword evidence="1" id="KW-0175">Coiled coil</keyword>
<evidence type="ECO:0000256" key="1">
    <source>
        <dbReference type="SAM" id="Coils"/>
    </source>
</evidence>
<proteinExistence type="predicted"/>
<reference evidence="2 3" key="1">
    <citation type="journal article" date="2020" name="ISME J.">
        <title>Comparative genomics reveals insights into cyanobacterial evolution and habitat adaptation.</title>
        <authorList>
            <person name="Chen M.Y."/>
            <person name="Teng W.K."/>
            <person name="Zhao L."/>
            <person name="Hu C.X."/>
            <person name="Zhou Y.K."/>
            <person name="Han B.P."/>
            <person name="Song L.R."/>
            <person name="Shu W.S."/>
        </authorList>
    </citation>
    <scope>NUCLEOTIDE SEQUENCE [LARGE SCALE GENOMIC DNA]</scope>
    <source>
        <strain evidence="2 3">FACHB-391</strain>
    </source>
</reference>
<dbReference type="Proteomes" id="UP000604661">
    <property type="component" value="Unassembled WGS sequence"/>
</dbReference>
<organism evidence="2 3">
    <name type="scientific">Nostoc linckia FACHB-391</name>
    <dbReference type="NCBI Taxonomy" id="2692906"/>
    <lineage>
        <taxon>Bacteria</taxon>
        <taxon>Bacillati</taxon>
        <taxon>Cyanobacteriota</taxon>
        <taxon>Cyanophyceae</taxon>
        <taxon>Nostocales</taxon>
        <taxon>Nostocaceae</taxon>
        <taxon>Nostoc</taxon>
    </lineage>
</organism>
<evidence type="ECO:0000313" key="3">
    <source>
        <dbReference type="Proteomes" id="UP000604661"/>
    </source>
</evidence>
<protein>
    <submittedName>
        <fullName evidence="2">Uncharacterized protein</fullName>
    </submittedName>
</protein>
<sequence length="61" mass="7348">MSKKHHQKVIESLAQRITEHQEKIRLESEKSFPDEGLIKHWEKEIRAFDKAIQRARKRLGQ</sequence>
<evidence type="ECO:0000313" key="2">
    <source>
        <dbReference type="EMBL" id="MBD2560290.1"/>
    </source>
</evidence>